<dbReference type="SUPFAM" id="SSF48024">
    <property type="entry name" value="N-terminal domain of DnaB helicase"/>
    <property type="match status" value="1"/>
</dbReference>
<dbReference type="GO" id="GO:0003677">
    <property type="term" value="F:DNA binding"/>
    <property type="evidence" value="ECO:0007669"/>
    <property type="project" value="UniProtKB-KW"/>
</dbReference>
<accession>X1BNK5</accession>
<dbReference type="AlphaFoldDB" id="X1BNK5"/>
<dbReference type="InterPro" id="IPR007693">
    <property type="entry name" value="DNA_helicase_DnaB-like_N"/>
</dbReference>
<dbReference type="EMBL" id="BART01012811">
    <property type="protein sequence ID" value="GAG85658.1"/>
    <property type="molecule type" value="Genomic_DNA"/>
</dbReference>
<evidence type="ECO:0000256" key="2">
    <source>
        <dbReference type="ARBA" id="ARBA00023125"/>
    </source>
</evidence>
<evidence type="ECO:0000259" key="3">
    <source>
        <dbReference type="Pfam" id="PF00772"/>
    </source>
</evidence>
<dbReference type="GO" id="GO:0006260">
    <property type="term" value="P:DNA replication"/>
    <property type="evidence" value="ECO:0007669"/>
    <property type="project" value="UniProtKB-KW"/>
</dbReference>
<evidence type="ECO:0000256" key="1">
    <source>
        <dbReference type="ARBA" id="ARBA00022705"/>
    </source>
</evidence>
<dbReference type="InterPro" id="IPR036185">
    <property type="entry name" value="DNA_heli_DnaB-like_N_sf"/>
</dbReference>
<organism evidence="4">
    <name type="scientific">marine sediment metagenome</name>
    <dbReference type="NCBI Taxonomy" id="412755"/>
    <lineage>
        <taxon>unclassified sequences</taxon>
        <taxon>metagenomes</taxon>
        <taxon>ecological metagenomes</taxon>
    </lineage>
</organism>
<sequence>MNTGDDVTEAHYNMPTKFITDEKLREIWGSVVYLRGKGHPIDLVTIATRLQSKGLIGDGSHQIQPEYIAEVMNDVPLSTNINTYYNIIFEAYKLKRLKGATSTSDAEKLLELSKKYEIKDSD</sequence>
<dbReference type="GO" id="GO:0003678">
    <property type="term" value="F:DNA helicase activity"/>
    <property type="evidence" value="ECO:0007669"/>
    <property type="project" value="InterPro"/>
</dbReference>
<comment type="caution">
    <text evidence="4">The sequence shown here is derived from an EMBL/GenBank/DDBJ whole genome shotgun (WGS) entry which is preliminary data.</text>
</comment>
<keyword evidence="1" id="KW-0235">DNA replication</keyword>
<keyword evidence="2" id="KW-0238">DNA-binding</keyword>
<feature type="non-terminal residue" evidence="4">
    <location>
        <position position="122"/>
    </location>
</feature>
<protein>
    <recommendedName>
        <fullName evidence="3">DNA helicase DnaB-like N-terminal domain-containing protein</fullName>
    </recommendedName>
</protein>
<reference evidence="4" key="1">
    <citation type="journal article" date="2014" name="Front. Microbiol.">
        <title>High frequency of phylogenetically diverse reductive dehalogenase-homologous genes in deep subseafloor sedimentary metagenomes.</title>
        <authorList>
            <person name="Kawai M."/>
            <person name="Futagami T."/>
            <person name="Toyoda A."/>
            <person name="Takaki Y."/>
            <person name="Nishi S."/>
            <person name="Hori S."/>
            <person name="Arai W."/>
            <person name="Tsubouchi T."/>
            <person name="Morono Y."/>
            <person name="Uchiyama I."/>
            <person name="Ito T."/>
            <person name="Fujiyama A."/>
            <person name="Inagaki F."/>
            <person name="Takami H."/>
        </authorList>
    </citation>
    <scope>NUCLEOTIDE SEQUENCE</scope>
    <source>
        <strain evidence="4">Expedition CK06-06</strain>
    </source>
</reference>
<dbReference type="Gene3D" id="1.10.860.10">
    <property type="entry name" value="DNAb Helicase, Chain A"/>
    <property type="match status" value="1"/>
</dbReference>
<name>X1BNK5_9ZZZZ</name>
<evidence type="ECO:0000313" key="4">
    <source>
        <dbReference type="EMBL" id="GAG85658.1"/>
    </source>
</evidence>
<gene>
    <name evidence="4" type="ORF">S01H4_26532</name>
</gene>
<dbReference type="GO" id="GO:0005524">
    <property type="term" value="F:ATP binding"/>
    <property type="evidence" value="ECO:0007669"/>
    <property type="project" value="InterPro"/>
</dbReference>
<feature type="domain" description="DNA helicase DnaB-like N-terminal" evidence="3">
    <location>
        <begin position="20"/>
        <end position="89"/>
    </location>
</feature>
<dbReference type="Pfam" id="PF00772">
    <property type="entry name" value="DnaB"/>
    <property type="match status" value="1"/>
</dbReference>
<dbReference type="InterPro" id="IPR016136">
    <property type="entry name" value="DNA_helicase_N/primase_C"/>
</dbReference>
<proteinExistence type="predicted"/>